<dbReference type="InterPro" id="IPR011083">
    <property type="entry name" value="Phage_tail_collar_dom"/>
</dbReference>
<dbReference type="Gene3D" id="3.90.1340.10">
    <property type="entry name" value="Phage tail collar domain"/>
    <property type="match status" value="1"/>
</dbReference>
<feature type="domain" description="Phage tail collar" evidence="1">
    <location>
        <begin position="29"/>
        <end position="84"/>
    </location>
</feature>
<gene>
    <name evidence="2" type="ORF">ABS648_03475</name>
</gene>
<organism evidence="2">
    <name type="scientific">Pseudomonas solani</name>
    <dbReference type="NCBI Taxonomy" id="2731552"/>
    <lineage>
        <taxon>Bacteria</taxon>
        <taxon>Pseudomonadati</taxon>
        <taxon>Pseudomonadota</taxon>
        <taxon>Gammaproteobacteria</taxon>
        <taxon>Pseudomonadales</taxon>
        <taxon>Pseudomonadaceae</taxon>
        <taxon>Pseudomonas</taxon>
    </lineage>
</organism>
<sequence length="201" mass="19419">MTLSSRVLQLADAIGADIKALLSSMPNVGELRGFAGATAPAGWLLCQGQVLNVADHPALFAVIGNAYGGDGIDTFALPSATGRVMRGAGSGNALGSSGGADSVTLSANQMPAHTHGLAGDGAGLRVSTLTPGVTAPIDGGAIGAAATGSANSAAIWHAAADLGTSALQAGLSGNTASAGSGEAVDIRPAYFVANFIIYAGS</sequence>
<dbReference type="EMBL" id="CP158373">
    <property type="protein sequence ID" value="XBY64840.1"/>
    <property type="molecule type" value="Genomic_DNA"/>
</dbReference>
<dbReference type="Pfam" id="PF07484">
    <property type="entry name" value="Collar"/>
    <property type="match status" value="1"/>
</dbReference>
<dbReference type="SUPFAM" id="SSF88874">
    <property type="entry name" value="Receptor-binding domain of short tail fibre protein gp12"/>
    <property type="match status" value="1"/>
</dbReference>
<dbReference type="AlphaFoldDB" id="A0AAU7Y4Z2"/>
<evidence type="ECO:0000313" key="2">
    <source>
        <dbReference type="EMBL" id="XBY64840.1"/>
    </source>
</evidence>
<proteinExistence type="predicted"/>
<protein>
    <submittedName>
        <fullName evidence="2">Tail fiber protein</fullName>
    </submittedName>
</protein>
<evidence type="ECO:0000259" key="1">
    <source>
        <dbReference type="Pfam" id="PF07484"/>
    </source>
</evidence>
<reference evidence="2" key="1">
    <citation type="submission" date="2023-08" db="EMBL/GenBank/DDBJ databases">
        <title>Increased levels of nutrients transform a symbiont into a lethal pathobiont.</title>
        <authorList>
            <person name="Lachnit T."/>
            <person name="Ulrich L."/>
            <person name="Willmer F.M."/>
            <person name="Hasenbein T."/>
            <person name="Steiner L.X."/>
            <person name="Wolters M."/>
            <person name="Herbst E.M."/>
            <person name="Deines P."/>
        </authorList>
    </citation>
    <scope>NUCLEOTIDE SEQUENCE</scope>
    <source>
        <strain evidence="2">T3</strain>
    </source>
</reference>
<dbReference type="InterPro" id="IPR037053">
    <property type="entry name" value="Phage_tail_collar_dom_sf"/>
</dbReference>
<dbReference type="RefSeq" id="WP_350447628.1">
    <property type="nucleotide sequence ID" value="NZ_CP158373.1"/>
</dbReference>
<accession>A0AAU7Y4Z2</accession>
<name>A0AAU7Y4Z2_9PSED</name>